<dbReference type="InterPro" id="IPR002110">
    <property type="entry name" value="Ankyrin_rpt"/>
</dbReference>
<name>A0ABR1VD93_9PEZI</name>
<evidence type="ECO:0000256" key="3">
    <source>
        <dbReference type="PROSITE-ProRule" id="PRU00023"/>
    </source>
</evidence>
<accession>A0ABR1VD93</accession>
<dbReference type="SUPFAM" id="SSF48403">
    <property type="entry name" value="Ankyrin repeat"/>
    <property type="match status" value="1"/>
</dbReference>
<evidence type="ECO:0000313" key="4">
    <source>
        <dbReference type="EMBL" id="KAK8068301.1"/>
    </source>
</evidence>
<dbReference type="PROSITE" id="PS50297">
    <property type="entry name" value="ANK_REP_REGION"/>
    <property type="match status" value="2"/>
</dbReference>
<evidence type="ECO:0000256" key="1">
    <source>
        <dbReference type="ARBA" id="ARBA00022737"/>
    </source>
</evidence>
<dbReference type="PANTHER" id="PTHR24198:SF165">
    <property type="entry name" value="ANKYRIN REPEAT-CONTAINING PROTEIN-RELATED"/>
    <property type="match status" value="1"/>
</dbReference>
<proteinExistence type="predicted"/>
<keyword evidence="2 3" id="KW-0040">ANK repeat</keyword>
<keyword evidence="5" id="KW-1185">Reference proteome</keyword>
<dbReference type="PANTHER" id="PTHR24198">
    <property type="entry name" value="ANKYRIN REPEAT AND PROTEIN KINASE DOMAIN-CONTAINING PROTEIN"/>
    <property type="match status" value="1"/>
</dbReference>
<dbReference type="InterPro" id="IPR036770">
    <property type="entry name" value="Ankyrin_rpt-contain_sf"/>
</dbReference>
<dbReference type="PROSITE" id="PS50088">
    <property type="entry name" value="ANK_REPEAT"/>
    <property type="match status" value="3"/>
</dbReference>
<gene>
    <name evidence="4" type="ORF">PG996_007413</name>
</gene>
<dbReference type="Gene3D" id="1.25.40.20">
    <property type="entry name" value="Ankyrin repeat-containing domain"/>
    <property type="match status" value="2"/>
</dbReference>
<organism evidence="4 5">
    <name type="scientific">Apiospora saccharicola</name>
    <dbReference type="NCBI Taxonomy" id="335842"/>
    <lineage>
        <taxon>Eukaryota</taxon>
        <taxon>Fungi</taxon>
        <taxon>Dikarya</taxon>
        <taxon>Ascomycota</taxon>
        <taxon>Pezizomycotina</taxon>
        <taxon>Sordariomycetes</taxon>
        <taxon>Xylariomycetidae</taxon>
        <taxon>Amphisphaeriales</taxon>
        <taxon>Apiosporaceae</taxon>
        <taxon>Apiospora</taxon>
    </lineage>
</organism>
<feature type="repeat" description="ANK" evidence="3">
    <location>
        <begin position="46"/>
        <end position="78"/>
    </location>
</feature>
<dbReference type="Pfam" id="PF12796">
    <property type="entry name" value="Ank_2"/>
    <property type="match status" value="1"/>
</dbReference>
<protein>
    <submittedName>
        <fullName evidence="4">Ankyrin repeat-containing domain protein</fullName>
    </submittedName>
</protein>
<comment type="caution">
    <text evidence="4">The sequence shown here is derived from an EMBL/GenBank/DDBJ whole genome shotgun (WGS) entry which is preliminary data.</text>
</comment>
<dbReference type="Proteomes" id="UP001446871">
    <property type="component" value="Unassembled WGS sequence"/>
</dbReference>
<reference evidence="4 5" key="1">
    <citation type="submission" date="2023-01" db="EMBL/GenBank/DDBJ databases">
        <title>Analysis of 21 Apiospora genomes using comparative genomics revels a genus with tremendous synthesis potential of carbohydrate active enzymes and secondary metabolites.</title>
        <authorList>
            <person name="Sorensen T."/>
        </authorList>
    </citation>
    <scope>NUCLEOTIDE SEQUENCE [LARGE SCALE GENOMIC DNA]</scope>
    <source>
        <strain evidence="4 5">CBS 83171</strain>
    </source>
</reference>
<dbReference type="EMBL" id="JAQQWM010000004">
    <property type="protein sequence ID" value="KAK8068301.1"/>
    <property type="molecule type" value="Genomic_DNA"/>
</dbReference>
<sequence>MKPDLDSIPDSNAGPLFAIGIFGLDSLLGVALKEKEGVDLNGRNELGQTPVYLAASAGRAKTVSKLVDRGADINIARAGKYGSPLHAACVKGYIRVVEILLGLGVDVTCGSIYKDALQAAFLGDQEEVALRLSGHEGVVETEEDYEHSLEGAARSGFLRVVRRLQSSPFILMAENQNKADKLKKKVRKAIEGGEVNVLRQFLNTQATNENALDVLPPDSVCLAVLYNRRDMVEFLLGQDANIEAEGTFGTPLRTASLLNSESLVRILLDRGADVLFDRRLPCGRRGRTSKYHDIDVTKGLQILPHTHNS</sequence>
<feature type="repeat" description="ANK" evidence="3">
    <location>
        <begin position="80"/>
        <end position="112"/>
    </location>
</feature>
<evidence type="ECO:0000256" key="2">
    <source>
        <dbReference type="ARBA" id="ARBA00023043"/>
    </source>
</evidence>
<dbReference type="SMART" id="SM00248">
    <property type="entry name" value="ANK"/>
    <property type="match status" value="4"/>
</dbReference>
<keyword evidence="1" id="KW-0677">Repeat</keyword>
<evidence type="ECO:0000313" key="5">
    <source>
        <dbReference type="Proteomes" id="UP001446871"/>
    </source>
</evidence>
<feature type="repeat" description="ANK" evidence="3">
    <location>
        <begin position="247"/>
        <end position="279"/>
    </location>
</feature>